<feature type="non-terminal residue" evidence="1">
    <location>
        <position position="40"/>
    </location>
</feature>
<name>X1TUS6_9ZZZZ</name>
<sequence>MGIKKLLGSLPFLKIKMELINNSTNIKPKRIKITEKEIKA</sequence>
<proteinExistence type="predicted"/>
<gene>
    <name evidence="1" type="ORF">S12H4_41765</name>
</gene>
<evidence type="ECO:0000313" key="1">
    <source>
        <dbReference type="EMBL" id="GAJ09093.1"/>
    </source>
</evidence>
<dbReference type="AlphaFoldDB" id="X1TUS6"/>
<accession>X1TUS6</accession>
<dbReference type="EMBL" id="BARW01025483">
    <property type="protein sequence ID" value="GAJ09093.1"/>
    <property type="molecule type" value="Genomic_DNA"/>
</dbReference>
<reference evidence="1" key="1">
    <citation type="journal article" date="2014" name="Front. Microbiol.">
        <title>High frequency of phylogenetically diverse reductive dehalogenase-homologous genes in deep subseafloor sedimentary metagenomes.</title>
        <authorList>
            <person name="Kawai M."/>
            <person name="Futagami T."/>
            <person name="Toyoda A."/>
            <person name="Takaki Y."/>
            <person name="Nishi S."/>
            <person name="Hori S."/>
            <person name="Arai W."/>
            <person name="Tsubouchi T."/>
            <person name="Morono Y."/>
            <person name="Uchiyama I."/>
            <person name="Ito T."/>
            <person name="Fujiyama A."/>
            <person name="Inagaki F."/>
            <person name="Takami H."/>
        </authorList>
    </citation>
    <scope>NUCLEOTIDE SEQUENCE</scope>
    <source>
        <strain evidence="1">Expedition CK06-06</strain>
    </source>
</reference>
<comment type="caution">
    <text evidence="1">The sequence shown here is derived from an EMBL/GenBank/DDBJ whole genome shotgun (WGS) entry which is preliminary data.</text>
</comment>
<protein>
    <submittedName>
        <fullName evidence="1">Uncharacterized protein</fullName>
    </submittedName>
</protein>
<organism evidence="1">
    <name type="scientific">marine sediment metagenome</name>
    <dbReference type="NCBI Taxonomy" id="412755"/>
    <lineage>
        <taxon>unclassified sequences</taxon>
        <taxon>metagenomes</taxon>
        <taxon>ecological metagenomes</taxon>
    </lineage>
</organism>